<evidence type="ECO:0000313" key="4">
    <source>
        <dbReference type="Proteomes" id="UP000663869"/>
    </source>
</evidence>
<dbReference type="InterPro" id="IPR050863">
    <property type="entry name" value="CenT-Element_Derived"/>
</dbReference>
<dbReference type="InterPro" id="IPR004875">
    <property type="entry name" value="DDE_SF_endonuclease_dom"/>
</dbReference>
<dbReference type="Pfam" id="PF03184">
    <property type="entry name" value="DDE_1"/>
    <property type="match status" value="1"/>
</dbReference>
<dbReference type="PANTHER" id="PTHR19303">
    <property type="entry name" value="TRANSPOSON"/>
    <property type="match status" value="1"/>
</dbReference>
<gene>
    <name evidence="3" type="ORF">FME351_LOCUS16643</name>
</gene>
<dbReference type="InterPro" id="IPR036397">
    <property type="entry name" value="RNaseH_sf"/>
</dbReference>
<name>A0A818H0I7_9BILA</name>
<organism evidence="3 4">
    <name type="scientific">Rotaria socialis</name>
    <dbReference type="NCBI Taxonomy" id="392032"/>
    <lineage>
        <taxon>Eukaryota</taxon>
        <taxon>Metazoa</taxon>
        <taxon>Spiralia</taxon>
        <taxon>Gnathifera</taxon>
        <taxon>Rotifera</taxon>
        <taxon>Eurotatoria</taxon>
        <taxon>Bdelloidea</taxon>
        <taxon>Philodinida</taxon>
        <taxon>Philodinidae</taxon>
        <taxon>Rotaria</taxon>
    </lineage>
</organism>
<evidence type="ECO:0000256" key="1">
    <source>
        <dbReference type="SAM" id="Phobius"/>
    </source>
</evidence>
<dbReference type="GO" id="GO:0005634">
    <property type="term" value="C:nucleus"/>
    <property type="evidence" value="ECO:0007669"/>
    <property type="project" value="TreeGrafter"/>
</dbReference>
<feature type="domain" description="DDE-1" evidence="2">
    <location>
        <begin position="371"/>
        <end position="512"/>
    </location>
</feature>
<keyword evidence="1" id="KW-0812">Transmembrane</keyword>
<proteinExistence type="predicted"/>
<protein>
    <recommendedName>
        <fullName evidence="2">DDE-1 domain-containing protein</fullName>
    </recommendedName>
</protein>
<reference evidence="3" key="1">
    <citation type="submission" date="2021-02" db="EMBL/GenBank/DDBJ databases">
        <authorList>
            <person name="Nowell W R."/>
        </authorList>
    </citation>
    <scope>NUCLEOTIDE SEQUENCE</scope>
</reference>
<dbReference type="Proteomes" id="UP000663869">
    <property type="component" value="Unassembled WGS sequence"/>
</dbReference>
<feature type="non-terminal residue" evidence="3">
    <location>
        <position position="1"/>
    </location>
</feature>
<evidence type="ECO:0000313" key="3">
    <source>
        <dbReference type="EMBL" id="CAF3498759.1"/>
    </source>
</evidence>
<dbReference type="GO" id="GO:0003677">
    <property type="term" value="F:DNA binding"/>
    <property type="evidence" value="ECO:0007669"/>
    <property type="project" value="TreeGrafter"/>
</dbReference>
<comment type="caution">
    <text evidence="3">The sequence shown here is derived from an EMBL/GenBank/DDBJ whole genome shotgun (WGS) entry which is preliminary data.</text>
</comment>
<keyword evidence="1" id="KW-1133">Transmembrane helix</keyword>
<keyword evidence="1" id="KW-0472">Membrane</keyword>
<evidence type="ECO:0000259" key="2">
    <source>
        <dbReference type="Pfam" id="PF03184"/>
    </source>
</evidence>
<sequence>LLYYLKMILIRRLKLIGRLFSTMFLCIFFYFMLLHREYSDNQSSYSLTTMNSDGYCHFKPSTDQFILKYKPYSLTANQSNVTRAIPTIERIRNLLELIRSKEDTYQPLLQNFDVFSMINPDISLKAYTDESNIDEIKTLYNRYIKLMPDNKTIHVDHTMIDYLKQISSYLSDGLENNRTNRAALSLIENQKISVKTAASLYNIPSRTIFHRLARSRTGAKRGRKTILCKEEESHLVDTILLFPKWQRPISPSVVMRLAKPYMLQLGKAVSLKSTLRDWFYGFMRRWSKEIKLAKSGKLEKARSEACRKETVESWFKHLKEVLTKHKLFDRPEALWNADESGFSDDPSQRSVIIKRDSKWTISSQSGTGKSYTTLIMCTSASGEKPPPYIIYRGVKLWSTWVPKNGFPGARYNVTLSGWVEEEVFYDWLVHQFSPAVQHIKRPLMLFFDGHRAHISARIVKTAMDNGIELECLPPHTTTLLQPLDVVTLSKVKTAWRSILVEHNTKTNSAPIQKPKFSLLIYERWKNHLLKGHCSAGFAKAGIYPYEPRAVSNEKLLGPSPSITSNDGLIASNDSVVINRRTHQLIRSTSCDQLSTSALSLTTTPLHSTRCISNVNSLSPITTTVSHIPHIETSSMASVITAASSTISSTMDGTTTTVSSSAHDSSNCDLLSSDVPVFTDLTNQTVRMINNSL</sequence>
<dbReference type="EMBL" id="CAJNYU010002048">
    <property type="protein sequence ID" value="CAF3498759.1"/>
    <property type="molecule type" value="Genomic_DNA"/>
</dbReference>
<accession>A0A818H0I7</accession>
<dbReference type="PANTHER" id="PTHR19303:SF74">
    <property type="entry name" value="POGO TRANSPOSABLE ELEMENT WITH KRAB DOMAIN"/>
    <property type="match status" value="1"/>
</dbReference>
<dbReference type="AlphaFoldDB" id="A0A818H0I7"/>
<dbReference type="Gene3D" id="3.30.420.10">
    <property type="entry name" value="Ribonuclease H-like superfamily/Ribonuclease H"/>
    <property type="match status" value="1"/>
</dbReference>
<feature type="transmembrane region" description="Helical" evidence="1">
    <location>
        <begin position="15"/>
        <end position="34"/>
    </location>
</feature>